<dbReference type="InterPro" id="IPR006059">
    <property type="entry name" value="SBP"/>
</dbReference>
<dbReference type="AlphaFoldDB" id="A0A382BEV7"/>
<name>A0A382BEV7_9ZZZZ</name>
<evidence type="ECO:0008006" key="2">
    <source>
        <dbReference type="Google" id="ProtNLM"/>
    </source>
</evidence>
<dbReference type="InterPro" id="IPR050490">
    <property type="entry name" value="Bact_solute-bd_prot1"/>
</dbReference>
<dbReference type="EMBL" id="UINC01029504">
    <property type="protein sequence ID" value="SVB12338.1"/>
    <property type="molecule type" value="Genomic_DNA"/>
</dbReference>
<reference evidence="1" key="1">
    <citation type="submission" date="2018-05" db="EMBL/GenBank/DDBJ databases">
        <authorList>
            <person name="Lanie J.A."/>
            <person name="Ng W.-L."/>
            <person name="Kazmierczak K.M."/>
            <person name="Andrzejewski T.M."/>
            <person name="Davidsen T.M."/>
            <person name="Wayne K.J."/>
            <person name="Tettelin H."/>
            <person name="Glass J.I."/>
            <person name="Rusch D."/>
            <person name="Podicherti R."/>
            <person name="Tsui H.-C.T."/>
            <person name="Winkler M.E."/>
        </authorList>
    </citation>
    <scope>NUCLEOTIDE SEQUENCE</scope>
</reference>
<evidence type="ECO:0000313" key="1">
    <source>
        <dbReference type="EMBL" id="SVB12338.1"/>
    </source>
</evidence>
<protein>
    <recommendedName>
        <fullName evidence="2">ABC transporter substrate-binding protein</fullName>
    </recommendedName>
</protein>
<dbReference type="Pfam" id="PF01547">
    <property type="entry name" value="SBP_bac_1"/>
    <property type="match status" value="1"/>
</dbReference>
<gene>
    <name evidence="1" type="ORF">METZ01_LOCUS165192</name>
</gene>
<accession>A0A382BEV7</accession>
<dbReference type="Gene3D" id="3.40.190.10">
    <property type="entry name" value="Periplasmic binding protein-like II"/>
    <property type="match status" value="2"/>
</dbReference>
<dbReference type="SUPFAM" id="SSF53850">
    <property type="entry name" value="Periplasmic binding protein-like II"/>
    <property type="match status" value="1"/>
</dbReference>
<dbReference type="PANTHER" id="PTHR43649">
    <property type="entry name" value="ARABINOSE-BINDING PROTEIN-RELATED"/>
    <property type="match status" value="1"/>
</dbReference>
<dbReference type="PANTHER" id="PTHR43649:SF14">
    <property type="entry name" value="BLR3389 PROTEIN"/>
    <property type="match status" value="1"/>
</dbReference>
<proteinExistence type="predicted"/>
<sequence>MKKLTSLFVGLLLFFSASLSFAGEVQLYHDKAGWQDWWIETLALDSNNTYEVTPFADTSSFQATVRQSLKADPPGLFTWWAGYRMKDMVDSGLVEDLSPIWDKYIAAGEVSPDLAKAFQFDGKTYAVPSLIAFWPMYYNKIVYKELGLSVPKTWEELESNFDKIKASGRVAVGQTIEGRWPTFIWFEEFLIRSDPDFYEDLVEGRAKYTDPQVEEAFLTWKSWIDKGWMDDGSAAFGFTTGDSMNNSFSKGEVVHMLVGTWFASTVTGGGIKEGEEWGYFVLPNIDPSLPPSVIFEAGPIMVAANAKNKQDALNAIDFWMSEKASAKWTELMFFPPHNLNAALPGGEVGAIVKEINDKGYRQINRYWEATPTVICEAAVDELAKFVIDPSSYKSVMESLQELADNYWSQQ</sequence>
<organism evidence="1">
    <name type="scientific">marine metagenome</name>
    <dbReference type="NCBI Taxonomy" id="408172"/>
    <lineage>
        <taxon>unclassified sequences</taxon>
        <taxon>metagenomes</taxon>
        <taxon>ecological metagenomes</taxon>
    </lineage>
</organism>